<feature type="region of interest" description="Disordered" evidence="7">
    <location>
        <begin position="234"/>
        <end position="291"/>
    </location>
</feature>
<dbReference type="CDD" id="cd00086">
    <property type="entry name" value="homeodomain"/>
    <property type="match status" value="1"/>
</dbReference>
<evidence type="ECO:0000313" key="10">
    <source>
        <dbReference type="RefSeq" id="XP_032801717.1"/>
    </source>
</evidence>
<dbReference type="SUPFAM" id="SSF46689">
    <property type="entry name" value="Homeodomain-like"/>
    <property type="match status" value="1"/>
</dbReference>
<dbReference type="GO" id="GO:0000977">
    <property type="term" value="F:RNA polymerase II transcription regulatory region sequence-specific DNA binding"/>
    <property type="evidence" value="ECO:0007669"/>
    <property type="project" value="TreeGrafter"/>
</dbReference>
<dbReference type="Gene3D" id="1.10.10.60">
    <property type="entry name" value="Homeodomain-like"/>
    <property type="match status" value="1"/>
</dbReference>
<comment type="subcellular location">
    <subcellularLocation>
        <location evidence="1 5 6">Nucleus</location>
    </subcellularLocation>
</comment>
<keyword evidence="9" id="KW-1185">Reference proteome</keyword>
<dbReference type="InterPro" id="IPR042982">
    <property type="entry name" value="GBX-1/2"/>
</dbReference>
<dbReference type="Pfam" id="PF00046">
    <property type="entry name" value="Homeodomain"/>
    <property type="match status" value="1"/>
</dbReference>
<dbReference type="PANTHER" id="PTHR24334">
    <property type="entry name" value="HOMEOBOX PROTEIN GBX"/>
    <property type="match status" value="1"/>
</dbReference>
<keyword evidence="4 5" id="KW-0539">Nucleus</keyword>
<gene>
    <name evidence="10" type="primary">LOC116938556</name>
</gene>
<dbReference type="PROSITE" id="PS00027">
    <property type="entry name" value="HOMEOBOX_1"/>
    <property type="match status" value="1"/>
</dbReference>
<reference evidence="10" key="1">
    <citation type="submission" date="2025-08" db="UniProtKB">
        <authorList>
            <consortium name="RefSeq"/>
        </authorList>
    </citation>
    <scope>IDENTIFICATION</scope>
    <source>
        <tissue evidence="10">Sperm</tissue>
    </source>
</reference>
<feature type="compositionally biased region" description="Basic and acidic residues" evidence="7">
    <location>
        <begin position="1"/>
        <end position="19"/>
    </location>
</feature>
<organism evidence="9 10">
    <name type="scientific">Petromyzon marinus</name>
    <name type="common">Sea lamprey</name>
    <dbReference type="NCBI Taxonomy" id="7757"/>
    <lineage>
        <taxon>Eukaryota</taxon>
        <taxon>Metazoa</taxon>
        <taxon>Chordata</taxon>
        <taxon>Craniata</taxon>
        <taxon>Vertebrata</taxon>
        <taxon>Cyclostomata</taxon>
        <taxon>Hyperoartia</taxon>
        <taxon>Petromyzontiformes</taxon>
        <taxon>Petromyzontidae</taxon>
        <taxon>Petromyzon</taxon>
    </lineage>
</organism>
<evidence type="ECO:0000256" key="4">
    <source>
        <dbReference type="ARBA" id="ARBA00023242"/>
    </source>
</evidence>
<name>A0AAJ7SLU4_PETMA</name>
<dbReference type="GO" id="GO:0000981">
    <property type="term" value="F:DNA-binding transcription factor activity, RNA polymerase II-specific"/>
    <property type="evidence" value="ECO:0007669"/>
    <property type="project" value="InterPro"/>
</dbReference>
<feature type="compositionally biased region" description="Basic and acidic residues" evidence="7">
    <location>
        <begin position="245"/>
        <end position="254"/>
    </location>
</feature>
<dbReference type="SMART" id="SM00389">
    <property type="entry name" value="HOX"/>
    <property type="match status" value="1"/>
</dbReference>
<feature type="region of interest" description="Disordered" evidence="7">
    <location>
        <begin position="311"/>
        <end position="341"/>
    </location>
</feature>
<feature type="DNA-binding region" description="Homeobox" evidence="5">
    <location>
        <begin position="338"/>
        <end position="397"/>
    </location>
</feature>
<dbReference type="FunFam" id="1.10.10.60:FF:000360">
    <property type="entry name" value="Gastrulation brain homeobox"/>
    <property type="match status" value="1"/>
</dbReference>
<dbReference type="AlphaFoldDB" id="A0AAJ7SLU4"/>
<keyword evidence="3 5" id="KW-0371">Homeobox</keyword>
<evidence type="ECO:0000256" key="1">
    <source>
        <dbReference type="ARBA" id="ARBA00004123"/>
    </source>
</evidence>
<proteinExistence type="predicted"/>
<dbReference type="Proteomes" id="UP001318040">
    <property type="component" value="Chromosome 4"/>
</dbReference>
<protein>
    <submittedName>
        <fullName evidence="10">Homeobox protein GBX-2-like</fullName>
    </submittedName>
</protein>
<feature type="region of interest" description="Disordered" evidence="7">
    <location>
        <begin position="1"/>
        <end position="78"/>
    </location>
</feature>
<dbReference type="PRINTS" id="PR00024">
    <property type="entry name" value="HOMEOBOX"/>
</dbReference>
<evidence type="ECO:0000256" key="7">
    <source>
        <dbReference type="SAM" id="MobiDB-lite"/>
    </source>
</evidence>
<feature type="compositionally biased region" description="Basic residues" evidence="7">
    <location>
        <begin position="20"/>
        <end position="33"/>
    </location>
</feature>
<evidence type="ECO:0000256" key="5">
    <source>
        <dbReference type="PROSITE-ProRule" id="PRU00108"/>
    </source>
</evidence>
<dbReference type="PANTHER" id="PTHR24334:SF0">
    <property type="entry name" value="HOMEOBOX PROTEIN UNPLUGGED"/>
    <property type="match status" value="1"/>
</dbReference>
<evidence type="ECO:0000313" key="9">
    <source>
        <dbReference type="Proteomes" id="UP001318040"/>
    </source>
</evidence>
<dbReference type="InterPro" id="IPR009057">
    <property type="entry name" value="Homeodomain-like_sf"/>
</dbReference>
<dbReference type="RefSeq" id="XP_032801717.1">
    <property type="nucleotide sequence ID" value="XM_032945826.1"/>
</dbReference>
<feature type="domain" description="Homeobox" evidence="8">
    <location>
        <begin position="336"/>
        <end position="396"/>
    </location>
</feature>
<dbReference type="KEGG" id="pmrn:116938556"/>
<accession>A0AAJ7SLU4</accession>
<dbReference type="InterPro" id="IPR001356">
    <property type="entry name" value="HD"/>
</dbReference>
<dbReference type="GO" id="GO:0005634">
    <property type="term" value="C:nucleus"/>
    <property type="evidence" value="ECO:0007669"/>
    <property type="project" value="UniProtKB-SubCell"/>
</dbReference>
<sequence length="440" mass="47966">MRARGEKQQRGRGAAAERTRTRHERQHHGRTRRANAAESGTRRDPLRPVQQQQQQQQQRQQQQQQQQEEEEQEETRATRMMQRPLGAAFSIDALIGNSPPPQPHSARPFLYAGYPVFLPYRPVVIPTPALPHTATLPAVPTLNPLPLPNSFYASLPQGLPTVSSLPTLPGGEECAKGFSDELHGTKLPLQLQGHRFGLDVRRDVGDGERIPTPGRDRHSAFLCRDSRLDSIVNVNSDDDSVDPGCGDRRGKDDSSCGDSDPEFSAAEDHATPLGYARPDSRATSPSDCGGDLLQQRRDALKAAAVAGLSGAVGTGPPGSGGLGSGGLSTGAAGVAGKSRRRRTAFTSEQLLELEKEFHCKKYLSLTERSHIAHALRLSEVQVKIWFQNRRAKWKRVKAGNVSARAGEPARNPKLVVPIPVHVTRFAVRGQHQAGDHGVRP</sequence>
<dbReference type="InterPro" id="IPR017970">
    <property type="entry name" value="Homeobox_CS"/>
</dbReference>
<dbReference type="InterPro" id="IPR020479">
    <property type="entry name" value="HD_metazoa"/>
</dbReference>
<dbReference type="PROSITE" id="PS50071">
    <property type="entry name" value="HOMEOBOX_2"/>
    <property type="match status" value="1"/>
</dbReference>
<keyword evidence="2 5" id="KW-0238">DNA-binding</keyword>
<evidence type="ECO:0000259" key="8">
    <source>
        <dbReference type="PROSITE" id="PS50071"/>
    </source>
</evidence>
<feature type="compositionally biased region" description="Gly residues" evidence="7">
    <location>
        <begin position="311"/>
        <end position="328"/>
    </location>
</feature>
<evidence type="ECO:0000256" key="2">
    <source>
        <dbReference type="ARBA" id="ARBA00023125"/>
    </source>
</evidence>
<evidence type="ECO:0000256" key="3">
    <source>
        <dbReference type="ARBA" id="ARBA00023155"/>
    </source>
</evidence>
<evidence type="ECO:0000256" key="6">
    <source>
        <dbReference type="RuleBase" id="RU000682"/>
    </source>
</evidence>
<dbReference type="GO" id="GO:0051960">
    <property type="term" value="P:regulation of nervous system development"/>
    <property type="evidence" value="ECO:0007669"/>
    <property type="project" value="TreeGrafter"/>
</dbReference>
<feature type="compositionally biased region" description="Low complexity" evidence="7">
    <location>
        <begin position="50"/>
        <end position="66"/>
    </location>
</feature>